<feature type="compositionally biased region" description="Basic residues" evidence="1">
    <location>
        <begin position="1"/>
        <end position="12"/>
    </location>
</feature>
<comment type="caution">
    <text evidence="2">The sequence shown here is derived from an EMBL/GenBank/DDBJ whole genome shotgun (WGS) entry which is preliminary data.</text>
</comment>
<name>A0A6G1DVM6_9ORYZ</name>
<reference evidence="2 3" key="1">
    <citation type="submission" date="2019-11" db="EMBL/GenBank/DDBJ databases">
        <title>Whole genome sequence of Oryza granulata.</title>
        <authorList>
            <person name="Li W."/>
        </authorList>
    </citation>
    <scope>NUCLEOTIDE SEQUENCE [LARGE SCALE GENOMIC DNA]</scope>
    <source>
        <strain evidence="3">cv. Menghai</strain>
        <tissue evidence="2">Leaf</tissue>
    </source>
</reference>
<proteinExistence type="predicted"/>
<accession>A0A6G1DVM6</accession>
<dbReference type="AlphaFoldDB" id="A0A6G1DVM6"/>
<feature type="region of interest" description="Disordered" evidence="1">
    <location>
        <begin position="1"/>
        <end position="43"/>
    </location>
</feature>
<dbReference type="Proteomes" id="UP000479710">
    <property type="component" value="Unassembled WGS sequence"/>
</dbReference>
<gene>
    <name evidence="2" type="ORF">E2562_005871</name>
</gene>
<sequence>MAGKVGRRHARRSSLGLGSEACGASRGSRREREASMWSCQGHRLPPPAAASSVTYGLTCGGGTSGGGLWRRGCVGVA</sequence>
<dbReference type="EMBL" id="SPHZ02000005">
    <property type="protein sequence ID" value="KAF0916252.1"/>
    <property type="molecule type" value="Genomic_DNA"/>
</dbReference>
<evidence type="ECO:0000256" key="1">
    <source>
        <dbReference type="SAM" id="MobiDB-lite"/>
    </source>
</evidence>
<protein>
    <submittedName>
        <fullName evidence="2">Uncharacterized protein</fullName>
    </submittedName>
</protein>
<evidence type="ECO:0000313" key="2">
    <source>
        <dbReference type="EMBL" id="KAF0916252.1"/>
    </source>
</evidence>
<keyword evidence="3" id="KW-1185">Reference proteome</keyword>
<evidence type="ECO:0000313" key="3">
    <source>
        <dbReference type="Proteomes" id="UP000479710"/>
    </source>
</evidence>
<organism evidence="2 3">
    <name type="scientific">Oryza meyeriana var. granulata</name>
    <dbReference type="NCBI Taxonomy" id="110450"/>
    <lineage>
        <taxon>Eukaryota</taxon>
        <taxon>Viridiplantae</taxon>
        <taxon>Streptophyta</taxon>
        <taxon>Embryophyta</taxon>
        <taxon>Tracheophyta</taxon>
        <taxon>Spermatophyta</taxon>
        <taxon>Magnoliopsida</taxon>
        <taxon>Liliopsida</taxon>
        <taxon>Poales</taxon>
        <taxon>Poaceae</taxon>
        <taxon>BOP clade</taxon>
        <taxon>Oryzoideae</taxon>
        <taxon>Oryzeae</taxon>
        <taxon>Oryzinae</taxon>
        <taxon>Oryza</taxon>
        <taxon>Oryza meyeriana</taxon>
    </lineage>
</organism>